<reference evidence="3" key="1">
    <citation type="journal article" date="2019" name="Int. J. Syst. Evol. Microbiol.">
        <title>The Global Catalogue of Microorganisms (GCM) 10K type strain sequencing project: providing services to taxonomists for standard genome sequencing and annotation.</title>
        <authorList>
            <consortium name="The Broad Institute Genomics Platform"/>
            <consortium name="The Broad Institute Genome Sequencing Center for Infectious Disease"/>
            <person name="Wu L."/>
            <person name="Ma J."/>
        </authorList>
    </citation>
    <scope>NUCLEOTIDE SEQUENCE [LARGE SCALE GENOMIC DNA]</scope>
    <source>
        <strain evidence="3">JCM 18715</strain>
    </source>
</reference>
<feature type="transmembrane region" description="Helical" evidence="1">
    <location>
        <begin position="318"/>
        <end position="338"/>
    </location>
</feature>
<evidence type="ECO:0008006" key="4">
    <source>
        <dbReference type="Google" id="ProtNLM"/>
    </source>
</evidence>
<feature type="transmembrane region" description="Helical" evidence="1">
    <location>
        <begin position="180"/>
        <end position="206"/>
    </location>
</feature>
<keyword evidence="1" id="KW-0472">Membrane</keyword>
<organism evidence="2 3">
    <name type="scientific">Viridibacterium curvum</name>
    <dbReference type="NCBI Taxonomy" id="1101404"/>
    <lineage>
        <taxon>Bacteria</taxon>
        <taxon>Pseudomonadati</taxon>
        <taxon>Pseudomonadota</taxon>
        <taxon>Betaproteobacteria</taxon>
        <taxon>Rhodocyclales</taxon>
        <taxon>Rhodocyclaceae</taxon>
        <taxon>Viridibacterium</taxon>
    </lineage>
</organism>
<keyword evidence="1" id="KW-0812">Transmembrane</keyword>
<name>A0ABP9QEL1_9RHOO</name>
<evidence type="ECO:0000256" key="1">
    <source>
        <dbReference type="SAM" id="Phobius"/>
    </source>
</evidence>
<feature type="transmembrane region" description="Helical" evidence="1">
    <location>
        <begin position="24"/>
        <end position="43"/>
    </location>
</feature>
<proteinExistence type="predicted"/>
<evidence type="ECO:0000313" key="3">
    <source>
        <dbReference type="Proteomes" id="UP001500547"/>
    </source>
</evidence>
<keyword evidence="3" id="KW-1185">Reference proteome</keyword>
<dbReference type="Proteomes" id="UP001500547">
    <property type="component" value="Unassembled WGS sequence"/>
</dbReference>
<dbReference type="RefSeq" id="WP_345531634.1">
    <property type="nucleotide sequence ID" value="NZ_BAABLD010000005.1"/>
</dbReference>
<dbReference type="EMBL" id="BAABLD010000005">
    <property type="protein sequence ID" value="GAA5160663.1"/>
    <property type="molecule type" value="Genomic_DNA"/>
</dbReference>
<feature type="transmembrane region" description="Helical" evidence="1">
    <location>
        <begin position="95"/>
        <end position="112"/>
    </location>
</feature>
<feature type="transmembrane region" description="Helical" evidence="1">
    <location>
        <begin position="118"/>
        <end position="136"/>
    </location>
</feature>
<gene>
    <name evidence="2" type="ORF">GCM10025770_08650</name>
</gene>
<protein>
    <recommendedName>
        <fullName evidence="4">Glycosyltransferase RgtA/B/C/D-like domain-containing protein</fullName>
    </recommendedName>
</protein>
<comment type="caution">
    <text evidence="2">The sequence shown here is derived from an EMBL/GenBank/DDBJ whole genome shotgun (WGS) entry which is preliminary data.</text>
</comment>
<keyword evidence="1" id="KW-1133">Transmembrane helix</keyword>
<feature type="transmembrane region" description="Helical" evidence="1">
    <location>
        <begin position="396"/>
        <end position="415"/>
    </location>
</feature>
<evidence type="ECO:0000313" key="2">
    <source>
        <dbReference type="EMBL" id="GAA5160663.1"/>
    </source>
</evidence>
<feature type="transmembrane region" description="Helical" evidence="1">
    <location>
        <begin position="218"/>
        <end position="242"/>
    </location>
</feature>
<feature type="transmembrane region" description="Helical" evidence="1">
    <location>
        <begin position="350"/>
        <end position="368"/>
    </location>
</feature>
<sequence length="561" mass="60545">MTVSTTPVDKLPTAAQSAAGRWPAWLEAVVVALAGALFFRLLLSDLMVDDAPAYVEALHANRFVWDVAHLWVQPLALVAFRLLSPALNAVQLLEAMNVTACALAMGIFFRTLRLAGLSLSRALAGVALLAVSFNIVSLGPTAHIKLLVFPALAAALHYAVRWESALQAGRPSLRDLAISGAWLGVGATLLVSVLPMGPFIALMALWAVRRQGVGWPAAWRAGLAFGVAMGISGLVFLLAGYLTALMTDTTDAGLVAFVRGSVADKDAMHAGFFGFVEVPARIIYSLIYNFAFLPDIGSLGRAAMHGMVHDLKPYAPRLLRDALVAGGTLLALGAILWFSVRTVLQRRGHLMPFGFLLGAAAFAAYWNLNDPEHWFQFTLPIVVLIALNCPRRVASLLLFVWMPALAVVNLGLYGVHKARFDVAANVQDAREKIGTQGLYVGYAGYPGEPDSSVLPVPGMQRLRLDTLFYASRDAQKIHAQMTQAIDTTLARGGRVFVFRVLDEGDWRGPILALSMSGLSRTELSRTLRERYVIADETVVGGFPAHEIIGIKREVALAPQHP</sequence>
<accession>A0ABP9QEL1</accession>